<evidence type="ECO:0000256" key="4">
    <source>
        <dbReference type="ARBA" id="ARBA00011881"/>
    </source>
</evidence>
<dbReference type="Gene3D" id="3.40.50.1000">
    <property type="entry name" value="HAD superfamily/HAD-like"/>
    <property type="match status" value="1"/>
</dbReference>
<dbReference type="InterPro" id="IPR023214">
    <property type="entry name" value="HAD_sf"/>
</dbReference>
<dbReference type="GO" id="GO:0003993">
    <property type="term" value="F:acid phosphatase activity"/>
    <property type="evidence" value="ECO:0007669"/>
    <property type="project" value="UniProtKB-EC"/>
</dbReference>
<comment type="similarity">
    <text evidence="3 12">Belongs to the class B bacterial acid phosphatase family.</text>
</comment>
<dbReference type="PIRSF" id="PIRSF017818">
    <property type="entry name" value="Acid_Ptase_B"/>
    <property type="match status" value="1"/>
</dbReference>
<evidence type="ECO:0000256" key="6">
    <source>
        <dbReference type="ARBA" id="ARBA00022113"/>
    </source>
</evidence>
<dbReference type="OrthoDB" id="2234478at2"/>
<evidence type="ECO:0000256" key="15">
    <source>
        <dbReference type="PIRSR" id="PIRSR017818-3"/>
    </source>
</evidence>
<evidence type="ECO:0000256" key="8">
    <source>
        <dbReference type="ARBA" id="ARBA00022729"/>
    </source>
</evidence>
<name>A0A0N0I9K1_9GAMM</name>
<evidence type="ECO:0000256" key="1">
    <source>
        <dbReference type="ARBA" id="ARBA00000032"/>
    </source>
</evidence>
<evidence type="ECO:0000256" key="2">
    <source>
        <dbReference type="ARBA" id="ARBA00004418"/>
    </source>
</evidence>
<evidence type="ECO:0000256" key="3">
    <source>
        <dbReference type="ARBA" id="ARBA00007752"/>
    </source>
</evidence>
<evidence type="ECO:0000256" key="7">
    <source>
        <dbReference type="ARBA" id="ARBA00022723"/>
    </source>
</evidence>
<gene>
    <name evidence="17" type="ORF">M992_2444</name>
</gene>
<dbReference type="SUPFAM" id="SSF56784">
    <property type="entry name" value="HAD-like"/>
    <property type="match status" value="1"/>
</dbReference>
<protein>
    <recommendedName>
        <fullName evidence="6 12">Class B acid phosphatase</fullName>
        <ecNumber evidence="5 12">3.1.3.2</ecNumber>
    </recommendedName>
</protein>
<organism evidence="17 18">
    <name type="scientific">Moellerella wisconsensis ATCC 35017</name>
    <dbReference type="NCBI Taxonomy" id="1354267"/>
    <lineage>
        <taxon>Bacteria</taxon>
        <taxon>Pseudomonadati</taxon>
        <taxon>Pseudomonadota</taxon>
        <taxon>Gammaproteobacteria</taxon>
        <taxon>Enterobacterales</taxon>
        <taxon>Morganellaceae</taxon>
        <taxon>Moellerella</taxon>
    </lineage>
</organism>
<comment type="caution">
    <text evidence="17">The sequence shown here is derived from an EMBL/GenBank/DDBJ whole genome shotgun (WGS) entry which is preliminary data.</text>
</comment>
<evidence type="ECO:0000313" key="18">
    <source>
        <dbReference type="Proteomes" id="UP000053226"/>
    </source>
</evidence>
<comment type="cofactor">
    <cofactor evidence="12 15">
        <name>Mg(2+)</name>
        <dbReference type="ChEBI" id="CHEBI:18420"/>
    </cofactor>
    <text evidence="12 15">Binds 1 Mg(2+) ion per subunit.</text>
</comment>
<comment type="subcellular location">
    <subcellularLocation>
        <location evidence="2 12">Periplasm</location>
    </subcellularLocation>
</comment>
<evidence type="ECO:0000256" key="10">
    <source>
        <dbReference type="ARBA" id="ARBA00022801"/>
    </source>
</evidence>
<dbReference type="InterPro" id="IPR010025">
    <property type="entry name" value="HAD-SF_ppase_IIIB_AphA"/>
</dbReference>
<dbReference type="GO" id="GO:0030288">
    <property type="term" value="C:outer membrane-bounded periplasmic space"/>
    <property type="evidence" value="ECO:0007669"/>
    <property type="project" value="InterPro"/>
</dbReference>
<evidence type="ECO:0000256" key="11">
    <source>
        <dbReference type="ARBA" id="ARBA00022842"/>
    </source>
</evidence>
<keyword evidence="11 12" id="KW-0460">Magnesium</keyword>
<feature type="binding site" evidence="15">
    <location>
        <position position="71"/>
    </location>
    <ligand>
        <name>Mg(2+)</name>
        <dbReference type="ChEBI" id="CHEBI:18420"/>
    </ligand>
</feature>
<feature type="binding site" evidence="15">
    <location>
        <position position="192"/>
    </location>
    <ligand>
        <name>Mg(2+)</name>
        <dbReference type="ChEBI" id="CHEBI:18420"/>
    </ligand>
</feature>
<keyword evidence="10 12" id="KW-0378">Hydrolase</keyword>
<sequence length="237" mass="26610">MKKITLTLSVLALALSFTVPSQANVPLPETVSPGVTVVQLAQQQPVHWVSIQQIEQSLAGQPPMAVGFDIDDTVMFSSPGFYRGKLEYSPNDYSYLKNPEFWEKMNNEWDKFSMPKKVGIELVHMHLKRSDNVYFITGRTKTKTETVTQYLQQGLAIPADKMNPVIFAGDDASKNNKVSWMRDHQLKIYYGDADADIAAAHELNIRGIRILRAANSSYQPLPKAGQFGEEVVINSQY</sequence>
<evidence type="ECO:0000256" key="16">
    <source>
        <dbReference type="SAM" id="SignalP"/>
    </source>
</evidence>
<dbReference type="RefSeq" id="WP_053908835.1">
    <property type="nucleotide sequence ID" value="NZ_CAWMUS010000026.1"/>
</dbReference>
<feature type="binding site" evidence="15">
    <location>
        <position position="69"/>
    </location>
    <ligand>
        <name>Mg(2+)</name>
        <dbReference type="ChEBI" id="CHEBI:18420"/>
    </ligand>
</feature>
<dbReference type="EMBL" id="LGAA01000026">
    <property type="protein sequence ID" value="KPD01901.1"/>
    <property type="molecule type" value="Genomic_DNA"/>
</dbReference>
<dbReference type="Pfam" id="PF03767">
    <property type="entry name" value="Acid_phosphat_B"/>
    <property type="match status" value="1"/>
</dbReference>
<dbReference type="NCBIfam" id="TIGR01672">
    <property type="entry name" value="AphA"/>
    <property type="match status" value="1"/>
</dbReference>
<evidence type="ECO:0000256" key="13">
    <source>
        <dbReference type="PIRSR" id="PIRSR017818-1"/>
    </source>
</evidence>
<comment type="subunit">
    <text evidence="4 12">Homotetramer.</text>
</comment>
<feature type="binding site" evidence="14">
    <location>
        <position position="177"/>
    </location>
    <ligand>
        <name>substrate</name>
    </ligand>
</feature>
<dbReference type="InterPro" id="IPR036412">
    <property type="entry name" value="HAD-like_sf"/>
</dbReference>
<accession>A0A0N0I9K1</accession>
<evidence type="ECO:0000256" key="14">
    <source>
        <dbReference type="PIRSR" id="PIRSR017818-2"/>
    </source>
</evidence>
<evidence type="ECO:0000313" key="17">
    <source>
        <dbReference type="EMBL" id="KPD01901.1"/>
    </source>
</evidence>
<feature type="active site" description="Nucleophile" evidence="13">
    <location>
        <position position="69"/>
    </location>
</feature>
<feature type="chain" id="PRO_5005851205" description="Class B acid phosphatase" evidence="16">
    <location>
        <begin position="24"/>
        <end position="237"/>
    </location>
</feature>
<dbReference type="GO" id="GO:0046872">
    <property type="term" value="F:metal ion binding"/>
    <property type="evidence" value="ECO:0007669"/>
    <property type="project" value="UniProtKB-KW"/>
</dbReference>
<feature type="signal peptide" evidence="16">
    <location>
        <begin position="1"/>
        <end position="23"/>
    </location>
</feature>
<keyword evidence="8 16" id="KW-0732">Signal</keyword>
<dbReference type="EC" id="3.1.3.2" evidence="5 12"/>
<dbReference type="Proteomes" id="UP000053226">
    <property type="component" value="Unassembled WGS sequence"/>
</dbReference>
<feature type="active site" description="Proton donor" evidence="13">
    <location>
        <position position="71"/>
    </location>
</feature>
<evidence type="ECO:0000256" key="12">
    <source>
        <dbReference type="PIRNR" id="PIRNR017818"/>
    </source>
</evidence>
<dbReference type="SFLD" id="SFLDG01127">
    <property type="entry name" value="C1.3:_Acid_Phosphatase_Like"/>
    <property type="match status" value="1"/>
</dbReference>
<proteinExistence type="inferred from homology"/>
<evidence type="ECO:0000256" key="5">
    <source>
        <dbReference type="ARBA" id="ARBA00012646"/>
    </source>
</evidence>
<dbReference type="AlphaFoldDB" id="A0A0N0I9K1"/>
<dbReference type="SFLD" id="SFLDS00003">
    <property type="entry name" value="Haloacid_Dehalogenase"/>
    <property type="match status" value="1"/>
</dbReference>
<keyword evidence="7 12" id="KW-0479">Metal-binding</keyword>
<comment type="catalytic activity">
    <reaction evidence="1 12">
        <text>a phosphate monoester + H2O = an alcohol + phosphate</text>
        <dbReference type="Rhea" id="RHEA:15017"/>
        <dbReference type="ChEBI" id="CHEBI:15377"/>
        <dbReference type="ChEBI" id="CHEBI:30879"/>
        <dbReference type="ChEBI" id="CHEBI:43474"/>
        <dbReference type="ChEBI" id="CHEBI:67140"/>
        <dbReference type="EC" id="3.1.3.2"/>
    </reaction>
</comment>
<keyword evidence="9 12" id="KW-0574">Periplasm</keyword>
<reference evidence="17 18" key="1">
    <citation type="submission" date="2015-07" db="EMBL/GenBank/DDBJ databases">
        <title>ATOL: Assembling a taxonomically balanced genome-scale reconstruction of the evolutionary history of the Enterobacteriaceae.</title>
        <authorList>
            <person name="Plunkett G.III."/>
            <person name="Neeno-Eckwall E.C."/>
            <person name="Glasner J.D."/>
            <person name="Perna N.T."/>
        </authorList>
    </citation>
    <scope>NUCLEOTIDE SEQUENCE [LARGE SCALE GENOMIC DNA]</scope>
    <source>
        <strain evidence="17 18">ATCC 35017</strain>
    </source>
</reference>
<feature type="binding site" evidence="14">
    <location>
        <begin position="137"/>
        <end position="138"/>
    </location>
    <ligand>
        <name>substrate</name>
    </ligand>
</feature>
<keyword evidence="18" id="KW-1185">Reference proteome</keyword>
<evidence type="ECO:0000256" key="9">
    <source>
        <dbReference type="ARBA" id="ARBA00022764"/>
    </source>
</evidence>
<dbReference type="InterPro" id="IPR005519">
    <property type="entry name" value="Acid_phosphat_B-like"/>
</dbReference>